<dbReference type="Proteomes" id="UP001499843">
    <property type="component" value="Unassembled WGS sequence"/>
</dbReference>
<dbReference type="SMART" id="SM00862">
    <property type="entry name" value="Trans_reg_C"/>
    <property type="match status" value="1"/>
</dbReference>
<gene>
    <name evidence="3" type="ORF">GCM10009850_085230</name>
</gene>
<evidence type="ECO:0000313" key="3">
    <source>
        <dbReference type="EMBL" id="GAA2213061.1"/>
    </source>
</evidence>
<dbReference type="Gene3D" id="3.30.450.40">
    <property type="match status" value="1"/>
</dbReference>
<feature type="domain" description="OmpR/PhoB-type" evidence="2">
    <location>
        <begin position="323"/>
        <end position="385"/>
    </location>
</feature>
<sequence length="487" mass="52565">MSYAHLDAYSRLLRGAHETVATSAVATGRAWPESPRHLIKASWRRSLDAGIDPEGKSAPLVCDPASIRDIRAAHPLQPLLPLLAQTLSGLADETGHIMIVTDGDGRVLWREGNHAVLSSADHIGLAAGHQWGEQNVGTNGIGTALATGRPVHVYSEEHLMRVLHIWSCSAAPITDPDSGRVIGCVDVSGTARTLHPATVALVAATAKLAETQLALRMHERDERLRRRFESLRGRPGILLSSTGRVISGDPAGGLGDRVHLGGPFPPVTERAGRRLSLRDGTAALLEPFSDGYLLRPTPSAAPPTLTLSLLGERNPTAAIGDDERPLSLRHAEILALLTLHPHGLTAEQLSFHLYGDAGNPVTIRAEIHRLRGQLGEAIAAKPYRLACPVEADFMTVRRLLTSDDPAGLARAYPGPLLSRSESPEIRRERDELEAQVRAFLLRRGGPDELWVYAQTCNGRDDYEVLERLAALPAGDLRSVAARSRLLL</sequence>
<reference evidence="3 4" key="1">
    <citation type="journal article" date="2019" name="Int. J. Syst. Evol. Microbiol.">
        <title>The Global Catalogue of Microorganisms (GCM) 10K type strain sequencing project: providing services to taxonomists for standard genome sequencing and annotation.</title>
        <authorList>
            <consortium name="The Broad Institute Genomics Platform"/>
            <consortium name="The Broad Institute Genome Sequencing Center for Infectious Disease"/>
            <person name="Wu L."/>
            <person name="Ma J."/>
        </authorList>
    </citation>
    <scope>NUCLEOTIDE SEQUENCE [LARGE SCALE GENOMIC DNA]</scope>
    <source>
        <strain evidence="3 4">JCM 16114</strain>
    </source>
</reference>
<proteinExistence type="predicted"/>
<evidence type="ECO:0000259" key="2">
    <source>
        <dbReference type="SMART" id="SM00862"/>
    </source>
</evidence>
<keyword evidence="1" id="KW-0238">DNA-binding</keyword>
<dbReference type="InterPro" id="IPR029016">
    <property type="entry name" value="GAF-like_dom_sf"/>
</dbReference>
<keyword evidence="4" id="KW-1185">Reference proteome</keyword>
<accession>A0ABN3CUD1</accession>
<dbReference type="InterPro" id="IPR003018">
    <property type="entry name" value="GAF"/>
</dbReference>
<dbReference type="RefSeq" id="WP_344488123.1">
    <property type="nucleotide sequence ID" value="NZ_BAAAQX010000030.1"/>
</dbReference>
<organism evidence="3 4">
    <name type="scientific">Nonomuraea monospora</name>
    <dbReference type="NCBI Taxonomy" id="568818"/>
    <lineage>
        <taxon>Bacteria</taxon>
        <taxon>Bacillati</taxon>
        <taxon>Actinomycetota</taxon>
        <taxon>Actinomycetes</taxon>
        <taxon>Streptosporangiales</taxon>
        <taxon>Streptosporangiaceae</taxon>
        <taxon>Nonomuraea</taxon>
    </lineage>
</organism>
<dbReference type="InterPro" id="IPR001867">
    <property type="entry name" value="OmpR/PhoB-type_DNA-bd"/>
</dbReference>
<evidence type="ECO:0000256" key="1">
    <source>
        <dbReference type="ARBA" id="ARBA00023125"/>
    </source>
</evidence>
<comment type="caution">
    <text evidence="3">The sequence shown here is derived from an EMBL/GenBank/DDBJ whole genome shotgun (WGS) entry which is preliminary data.</text>
</comment>
<dbReference type="EMBL" id="BAAAQX010000030">
    <property type="protein sequence ID" value="GAA2213061.1"/>
    <property type="molecule type" value="Genomic_DNA"/>
</dbReference>
<name>A0ABN3CUD1_9ACTN</name>
<dbReference type="Pfam" id="PF01590">
    <property type="entry name" value="GAF"/>
    <property type="match status" value="1"/>
</dbReference>
<protein>
    <submittedName>
        <fullName evidence="3">GAF domain-containing protein</fullName>
    </submittedName>
</protein>
<evidence type="ECO:0000313" key="4">
    <source>
        <dbReference type="Proteomes" id="UP001499843"/>
    </source>
</evidence>